<dbReference type="EMBL" id="WNHQ01000292">
    <property type="protein sequence ID" value="MTV73255.1"/>
    <property type="molecule type" value="Genomic_DNA"/>
</dbReference>
<dbReference type="InterPro" id="IPR024607">
    <property type="entry name" value="Sulfatase_CS"/>
</dbReference>
<feature type="domain" description="Sulfatase N-terminal" evidence="4">
    <location>
        <begin position="7"/>
        <end position="365"/>
    </location>
</feature>
<dbReference type="NCBIfam" id="NF010322">
    <property type="entry name" value="PRK13759.1"/>
    <property type="match status" value="1"/>
</dbReference>
<comment type="caution">
    <text evidence="5">The sequence shown here is derived from an EMBL/GenBank/DDBJ whole genome shotgun (WGS) entry which is preliminary data.</text>
</comment>
<dbReference type="PROSITE" id="PS00149">
    <property type="entry name" value="SULFATASE_2"/>
    <property type="match status" value="1"/>
</dbReference>
<evidence type="ECO:0000313" key="6">
    <source>
        <dbReference type="Proteomes" id="UP000483094"/>
    </source>
</evidence>
<name>A0A6G2DAA5_STREE</name>
<dbReference type="GO" id="GO:0046872">
    <property type="term" value="F:metal ion binding"/>
    <property type="evidence" value="ECO:0007669"/>
    <property type="project" value="UniProtKB-KW"/>
</dbReference>
<dbReference type="GO" id="GO:0005737">
    <property type="term" value="C:cytoplasm"/>
    <property type="evidence" value="ECO:0007669"/>
    <property type="project" value="TreeGrafter"/>
</dbReference>
<dbReference type="CDD" id="cd16022">
    <property type="entry name" value="sulfatase_like"/>
    <property type="match status" value="1"/>
</dbReference>
<reference evidence="5 6" key="1">
    <citation type="submission" date="2019-11" db="EMBL/GenBank/DDBJ databases">
        <title>Growth characteristics of pneumococcus vary with the chemical composition of the capsule and with environmental conditions.</title>
        <authorList>
            <person name="Tothpal A."/>
            <person name="Desobry K."/>
            <person name="Joshi S."/>
            <person name="Wyllie A.L."/>
            <person name="Weinberger D.M."/>
        </authorList>
    </citation>
    <scope>NUCLEOTIDE SEQUENCE [LARGE SCALE GENOMIC DNA]</scope>
    <source>
        <strain evidence="6">pnumococcus19F</strain>
    </source>
</reference>
<evidence type="ECO:0000256" key="2">
    <source>
        <dbReference type="ARBA" id="ARBA00022723"/>
    </source>
</evidence>
<keyword evidence="3 5" id="KW-0378">Hydrolase</keyword>
<dbReference type="PANTHER" id="PTHR45953">
    <property type="entry name" value="IDURONATE 2-SULFATASE"/>
    <property type="match status" value="1"/>
</dbReference>
<dbReference type="Proteomes" id="UP000483094">
    <property type="component" value="Unassembled WGS sequence"/>
</dbReference>
<feature type="non-terminal residue" evidence="5">
    <location>
        <position position="373"/>
    </location>
</feature>
<evidence type="ECO:0000259" key="4">
    <source>
        <dbReference type="Pfam" id="PF00884"/>
    </source>
</evidence>
<dbReference type="AlphaFoldDB" id="A0A6G2DAA5"/>
<keyword evidence="2" id="KW-0479">Metal-binding</keyword>
<evidence type="ECO:0000256" key="1">
    <source>
        <dbReference type="ARBA" id="ARBA00008779"/>
    </source>
</evidence>
<organism evidence="5 6">
    <name type="scientific">Streptococcus pneumoniae</name>
    <dbReference type="NCBI Taxonomy" id="1313"/>
    <lineage>
        <taxon>Bacteria</taxon>
        <taxon>Bacillati</taxon>
        <taxon>Bacillota</taxon>
        <taxon>Bacilli</taxon>
        <taxon>Lactobacillales</taxon>
        <taxon>Streptococcaceae</taxon>
        <taxon>Streptococcus</taxon>
    </lineage>
</organism>
<accession>A0A6G2DAA5</accession>
<protein>
    <submittedName>
        <fullName evidence="5">Arylsulfatase</fullName>
        <ecNumber evidence="5">3.1.6.1</ecNumber>
    </submittedName>
</protein>
<comment type="similarity">
    <text evidence="1">Belongs to the sulfatase family.</text>
</comment>
<sequence length="373" mass="42863">MVQTKQPNIILIVVDQMRADALSLNSKDKLVSTPTLDMMASVGYNFENAYSPVPSCVPARAALLTGLDQDKSGRVGYQDEVPWNFTNTLPKVFKDMGYQTECIGKMHVFPSRQRLGFDHVLLHDGYLHVDRKYDKAYGSQFDYASDYLAFLKGKVGYDVDLIDDGMDCNSWEARPWDKDEKLHPTNWVVSESISFLQRRDPTVPFFLKMSFEKPHAPLNPPKYYFDMYMERLPQFLDLHIGNWEVLEKQIPSIYALRGKLKEDDQRRMVAAYFGLITHIDHQISRFLTALKEFRHDKDTIIWFVSDHGDQLGEHYLFRKGYPYQGSIHIPSFIYDPAGLIAGNRGTIKQLVKIQDIFPSLVDLAGGTTTDELD</sequence>
<evidence type="ECO:0000313" key="5">
    <source>
        <dbReference type="EMBL" id="MTV73255.1"/>
    </source>
</evidence>
<gene>
    <name evidence="5" type="ORF">GM540_04435</name>
</gene>
<dbReference type="EC" id="3.1.6.1" evidence="5"/>
<dbReference type="InterPro" id="IPR000917">
    <property type="entry name" value="Sulfatase_N"/>
</dbReference>
<evidence type="ECO:0000256" key="3">
    <source>
        <dbReference type="ARBA" id="ARBA00022801"/>
    </source>
</evidence>
<dbReference type="InterPro" id="IPR017850">
    <property type="entry name" value="Alkaline_phosphatase_core_sf"/>
</dbReference>
<proteinExistence type="inferred from homology"/>
<dbReference type="SUPFAM" id="SSF53649">
    <property type="entry name" value="Alkaline phosphatase-like"/>
    <property type="match status" value="1"/>
</dbReference>
<dbReference type="Pfam" id="PF00884">
    <property type="entry name" value="Sulfatase"/>
    <property type="match status" value="1"/>
</dbReference>
<dbReference type="Gene3D" id="3.40.720.10">
    <property type="entry name" value="Alkaline Phosphatase, subunit A"/>
    <property type="match status" value="1"/>
</dbReference>
<dbReference type="GO" id="GO:0004065">
    <property type="term" value="F:arylsulfatase activity"/>
    <property type="evidence" value="ECO:0007669"/>
    <property type="project" value="UniProtKB-EC"/>
</dbReference>
<dbReference type="PANTHER" id="PTHR45953:SF1">
    <property type="entry name" value="IDURONATE 2-SULFATASE"/>
    <property type="match status" value="1"/>
</dbReference>